<dbReference type="Pfam" id="PF01370">
    <property type="entry name" value="Epimerase"/>
    <property type="match status" value="1"/>
</dbReference>
<proteinExistence type="inferred from homology"/>
<feature type="domain" description="NAD-dependent epimerase/dehydratase" evidence="3">
    <location>
        <begin position="4"/>
        <end position="242"/>
    </location>
</feature>
<dbReference type="RefSeq" id="WP_330198111.1">
    <property type="nucleotide sequence ID" value="NZ_JAZDRP010000002.1"/>
</dbReference>
<evidence type="ECO:0000313" key="5">
    <source>
        <dbReference type="Proteomes" id="UP001354971"/>
    </source>
</evidence>
<evidence type="ECO:0000313" key="4">
    <source>
        <dbReference type="EMBL" id="MEE2525448.1"/>
    </source>
</evidence>
<dbReference type="Proteomes" id="UP001354971">
    <property type="component" value="Unassembled WGS sequence"/>
</dbReference>
<organism evidence="4 5">
    <name type="scientific">Hyphobacterium lacteum</name>
    <dbReference type="NCBI Taxonomy" id="3116575"/>
    <lineage>
        <taxon>Bacteria</taxon>
        <taxon>Pseudomonadati</taxon>
        <taxon>Pseudomonadota</taxon>
        <taxon>Alphaproteobacteria</taxon>
        <taxon>Maricaulales</taxon>
        <taxon>Maricaulaceae</taxon>
        <taxon>Hyphobacterium</taxon>
    </lineage>
</organism>
<keyword evidence="5" id="KW-1185">Reference proteome</keyword>
<comment type="similarity">
    <text evidence="2">Belongs to the NAD(P)-dependent epimerase/dehydratase family. Dihydroflavonol-4-reductase subfamily.</text>
</comment>
<accession>A0ABU7LNI1</accession>
<dbReference type="InterPro" id="IPR036291">
    <property type="entry name" value="NAD(P)-bd_dom_sf"/>
</dbReference>
<comment type="caution">
    <text evidence="4">The sequence shown here is derived from an EMBL/GenBank/DDBJ whole genome shotgun (WGS) entry which is preliminary data.</text>
</comment>
<sequence>MARVLVTGISGFIAKHVALQLLQAGHDVVGTVRDTAKRDQVRETLVRHGADHTKLSFVEADLMSDDGWEEAVAGADFIQHLASPFPLQQPSDREALVPPARDGMLRVVKAGLAAGAQRIVVTSSLAAVMYHPKHKGDFEAGPDNWTDPEWSAISAYIVSKTRAEQALWEYLDAQGERERATVINPGLVLGPALDGRAGTSLYVVEAILKAAYPALPPISFPTVDVRDLAALHVAAMDSPNTAGQRLLAAADTLTMQEIALILKDAFPAFARKIPTKELPAWLVKFMANFDKSLRSVTSDLGRRRKARTAYVTEKTGIAFRPARDAVISAAESLIEYGVVQPPD</sequence>
<gene>
    <name evidence="4" type="ORF">V0U79_03645</name>
</gene>
<keyword evidence="1" id="KW-0560">Oxidoreductase</keyword>
<evidence type="ECO:0000259" key="3">
    <source>
        <dbReference type="Pfam" id="PF01370"/>
    </source>
</evidence>
<dbReference type="SUPFAM" id="SSF51735">
    <property type="entry name" value="NAD(P)-binding Rossmann-fold domains"/>
    <property type="match status" value="1"/>
</dbReference>
<dbReference type="InterPro" id="IPR001509">
    <property type="entry name" value="Epimerase_deHydtase"/>
</dbReference>
<dbReference type="Gene3D" id="3.40.50.720">
    <property type="entry name" value="NAD(P)-binding Rossmann-like Domain"/>
    <property type="match status" value="1"/>
</dbReference>
<dbReference type="InterPro" id="IPR050425">
    <property type="entry name" value="NAD(P)_dehydrat-like"/>
</dbReference>
<protein>
    <submittedName>
        <fullName evidence="4">NAD-dependent epimerase/dehydratase family protein</fullName>
    </submittedName>
</protein>
<dbReference type="PANTHER" id="PTHR10366">
    <property type="entry name" value="NAD DEPENDENT EPIMERASE/DEHYDRATASE"/>
    <property type="match status" value="1"/>
</dbReference>
<dbReference type="PANTHER" id="PTHR10366:SF564">
    <property type="entry name" value="STEROL-4-ALPHA-CARBOXYLATE 3-DEHYDROGENASE, DECARBOXYLATING"/>
    <property type="match status" value="1"/>
</dbReference>
<reference evidence="4 5" key="1">
    <citation type="submission" date="2024-01" db="EMBL/GenBank/DDBJ databases">
        <title>Hyphobacterium bacterium isolated from marine sediment.</title>
        <authorList>
            <person name="Zhao S."/>
        </authorList>
    </citation>
    <scope>NUCLEOTIDE SEQUENCE [LARGE SCALE GENOMIC DNA]</scope>
    <source>
        <strain evidence="5">HN65</strain>
    </source>
</reference>
<evidence type="ECO:0000256" key="1">
    <source>
        <dbReference type="ARBA" id="ARBA00023002"/>
    </source>
</evidence>
<dbReference type="EMBL" id="JAZDRP010000002">
    <property type="protein sequence ID" value="MEE2525448.1"/>
    <property type="molecule type" value="Genomic_DNA"/>
</dbReference>
<name>A0ABU7LNI1_9PROT</name>
<evidence type="ECO:0000256" key="2">
    <source>
        <dbReference type="ARBA" id="ARBA00023445"/>
    </source>
</evidence>